<keyword evidence="2" id="KW-1185">Reference proteome</keyword>
<dbReference type="Proteomes" id="UP001152798">
    <property type="component" value="Chromosome 5"/>
</dbReference>
<dbReference type="EMBL" id="OV725081">
    <property type="protein sequence ID" value="CAH1402227.1"/>
    <property type="molecule type" value="Genomic_DNA"/>
</dbReference>
<protein>
    <submittedName>
        <fullName evidence="1">Uncharacterized protein</fullName>
    </submittedName>
</protein>
<reference evidence="1" key="1">
    <citation type="submission" date="2022-01" db="EMBL/GenBank/DDBJ databases">
        <authorList>
            <person name="King R."/>
        </authorList>
    </citation>
    <scope>NUCLEOTIDE SEQUENCE</scope>
</reference>
<dbReference type="AlphaFoldDB" id="A0A9P0HI91"/>
<dbReference type="OrthoDB" id="10567196at2759"/>
<sequence>MMKKIGVFGLTEDEFPQLVTEQNYPYYNGFVYGWKAALGPSHYIQEEEDLIMEGRQLVLVVALFAVAFAAEEARGKRGVFYGGYGAYPYSSYGYHGLGYSGLGYSGLGYGYGLGYHSAGYSGLGYHGLGYSYLH</sequence>
<evidence type="ECO:0000313" key="2">
    <source>
        <dbReference type="Proteomes" id="UP001152798"/>
    </source>
</evidence>
<name>A0A9P0HI91_NEZVI</name>
<evidence type="ECO:0000313" key="1">
    <source>
        <dbReference type="EMBL" id="CAH1402227.1"/>
    </source>
</evidence>
<organism evidence="1 2">
    <name type="scientific">Nezara viridula</name>
    <name type="common">Southern green stink bug</name>
    <name type="synonym">Cimex viridulus</name>
    <dbReference type="NCBI Taxonomy" id="85310"/>
    <lineage>
        <taxon>Eukaryota</taxon>
        <taxon>Metazoa</taxon>
        <taxon>Ecdysozoa</taxon>
        <taxon>Arthropoda</taxon>
        <taxon>Hexapoda</taxon>
        <taxon>Insecta</taxon>
        <taxon>Pterygota</taxon>
        <taxon>Neoptera</taxon>
        <taxon>Paraneoptera</taxon>
        <taxon>Hemiptera</taxon>
        <taxon>Heteroptera</taxon>
        <taxon>Panheteroptera</taxon>
        <taxon>Pentatomomorpha</taxon>
        <taxon>Pentatomoidea</taxon>
        <taxon>Pentatomidae</taxon>
        <taxon>Pentatominae</taxon>
        <taxon>Nezara</taxon>
    </lineage>
</organism>
<accession>A0A9P0HI91</accession>
<gene>
    <name evidence="1" type="ORF">NEZAVI_LOCUS11095</name>
</gene>
<proteinExistence type="predicted"/>